<feature type="region of interest" description="Disordered" evidence="1">
    <location>
        <begin position="406"/>
        <end position="429"/>
    </location>
</feature>
<gene>
    <name evidence="2" type="ORF">ID128_04710</name>
</gene>
<sequence>MSLNYHKVNKHPRNFRDITGSLGSFMPNTNNKINHEINVKKKEKKYSWSTVFAWLYLKTIGRILPKRWNKWAENILYTEVTSSTEPNLESEEDSKLNSENEEVQVKQVTSQDMAIQTECVETTDKNIEVDLKPEVAKKGSQSEIMSEDEGIQTEVDNEFADETCFGIEDDGLIDDNYSDMEKVSIEEDGALKEQLEDIGQELELERLQNVSLKKTNEDLESKLGMRYEDLAKATETTAHLEGELTTALEENKQLKLQLAEYEKDYIELKEVSDQIEKELSVELEEKEVEENLVAKLKEKSETIVCLEGELTKLSAEFLNETGRFSVKVEEKDIKINSLTEQLGKEQKQVESLKKEVTKLKGQLKTGEDAFNASEKEKKELEDNLATKEERIQELEEELIRLKTKLSQKEADSVKKHTKNSPYNEKYIKSYTDSLPLEDEVKTKYTPNSFLSRTSSTASIHSLDGRKAVKADS</sequence>
<proteinExistence type="predicted"/>
<dbReference type="RefSeq" id="WP_191110912.1">
    <property type="nucleotide sequence ID" value="NZ_CP061738.1"/>
</dbReference>
<dbReference type="AlphaFoldDB" id="A0A7L7YLG2"/>
<feature type="compositionally biased region" description="Basic and acidic residues" evidence="1">
    <location>
        <begin position="462"/>
        <end position="472"/>
    </location>
</feature>
<reference evidence="2 3" key="1">
    <citation type="submission" date="2020-09" db="EMBL/GenBank/DDBJ databases">
        <title>An Earliest Endosymbiont, Wolbachia massiliensis sp. nov., Strain PL13 From the Bed Bug (Cimex hemipterius), Type strain of a New supergroup T.</title>
        <authorList>
            <person name="Laidoudi Y."/>
            <person name="Levasseur A."/>
            <person name="Medkour H."/>
            <person name="Maaloum M."/>
            <person name="BenKhedher M."/>
            <person name="Sambou M."/>
            <person name="Bassene H."/>
            <person name="Davoust B."/>
            <person name="Fenollar F."/>
            <person name="Raoult D."/>
            <person name="Mediannikov O."/>
        </authorList>
    </citation>
    <scope>NUCLEOTIDE SEQUENCE [LARGE SCALE GENOMIC DNA]</scope>
    <source>
        <strain evidence="2 3">PL13</strain>
    </source>
</reference>
<accession>A0A7L7YLG2</accession>
<feature type="compositionally biased region" description="Polar residues" evidence="1">
    <location>
        <begin position="448"/>
        <end position="459"/>
    </location>
</feature>
<organism evidence="2 3">
    <name type="scientific">Candidatus Wolbachia massiliensis</name>
    <dbReference type="NCBI Taxonomy" id="1845000"/>
    <lineage>
        <taxon>Bacteria</taxon>
        <taxon>Pseudomonadati</taxon>
        <taxon>Pseudomonadota</taxon>
        <taxon>Alphaproteobacteria</taxon>
        <taxon>Rickettsiales</taxon>
        <taxon>Anaplasmataceae</taxon>
        <taxon>Wolbachieae</taxon>
        <taxon>Wolbachia</taxon>
    </lineage>
</organism>
<keyword evidence="3" id="KW-1185">Reference proteome</keyword>
<evidence type="ECO:0000313" key="3">
    <source>
        <dbReference type="Proteomes" id="UP000516514"/>
    </source>
</evidence>
<protein>
    <submittedName>
        <fullName evidence="2">Uncharacterized protein</fullName>
    </submittedName>
</protein>
<dbReference type="KEGG" id="wms:ID128_04710"/>
<dbReference type="Gene3D" id="1.10.287.1490">
    <property type="match status" value="1"/>
</dbReference>
<dbReference type="Proteomes" id="UP000516514">
    <property type="component" value="Chromosome"/>
</dbReference>
<feature type="region of interest" description="Disordered" evidence="1">
    <location>
        <begin position="448"/>
        <end position="472"/>
    </location>
</feature>
<evidence type="ECO:0000256" key="1">
    <source>
        <dbReference type="SAM" id="MobiDB-lite"/>
    </source>
</evidence>
<evidence type="ECO:0000313" key="2">
    <source>
        <dbReference type="EMBL" id="QOD38092.1"/>
    </source>
</evidence>
<name>A0A7L7YLG2_9RICK</name>
<dbReference type="EMBL" id="CP061738">
    <property type="protein sequence ID" value="QOD38092.1"/>
    <property type="molecule type" value="Genomic_DNA"/>
</dbReference>